<dbReference type="PANTHER" id="PTHR45398">
    <property type="match status" value="1"/>
</dbReference>
<organism evidence="2 3">
    <name type="scientific">Streptomyces hintoniae</name>
    <dbReference type="NCBI Taxonomy" id="3075521"/>
    <lineage>
        <taxon>Bacteria</taxon>
        <taxon>Bacillati</taxon>
        <taxon>Actinomycetota</taxon>
        <taxon>Actinomycetes</taxon>
        <taxon>Kitasatosporales</taxon>
        <taxon>Streptomycetaceae</taxon>
        <taxon>Streptomyces</taxon>
    </lineage>
</organism>
<reference evidence="2" key="1">
    <citation type="submission" date="2024-05" db="EMBL/GenBank/DDBJ databases">
        <title>30 novel species of actinomycetes from the DSMZ collection.</title>
        <authorList>
            <person name="Nouioui I."/>
        </authorList>
    </citation>
    <scope>NUCLEOTIDE SEQUENCE</scope>
    <source>
        <strain evidence="2">DSM 41014</strain>
    </source>
</reference>
<dbReference type="Pfam" id="PF00668">
    <property type="entry name" value="Condensation"/>
    <property type="match status" value="1"/>
</dbReference>
<dbReference type="Gene3D" id="3.30.559.30">
    <property type="entry name" value="Nonribosomal peptide synthetase, condensation domain"/>
    <property type="match status" value="1"/>
</dbReference>
<evidence type="ECO:0000259" key="1">
    <source>
        <dbReference type="Pfam" id="PF00668"/>
    </source>
</evidence>
<dbReference type="InterPro" id="IPR023213">
    <property type="entry name" value="CAT-like_dom_sf"/>
</dbReference>
<dbReference type="Gene3D" id="3.30.559.10">
    <property type="entry name" value="Chloramphenicol acetyltransferase-like domain"/>
    <property type="match status" value="1"/>
</dbReference>
<keyword evidence="3" id="KW-1185">Reference proteome</keyword>
<feature type="domain" description="Condensation" evidence="1">
    <location>
        <begin position="24"/>
        <end position="347"/>
    </location>
</feature>
<dbReference type="Proteomes" id="UP001180489">
    <property type="component" value="Unassembled WGS sequence"/>
</dbReference>
<evidence type="ECO:0000313" key="2">
    <source>
        <dbReference type="EMBL" id="MDT0478088.1"/>
    </source>
</evidence>
<accession>A0ABU2UXQ9</accession>
<name>A0ABU2UXQ9_9ACTN</name>
<feature type="non-terminal residue" evidence="2">
    <location>
        <position position="1"/>
    </location>
</feature>
<dbReference type="InterPro" id="IPR001242">
    <property type="entry name" value="Condensation_dom"/>
</dbReference>
<protein>
    <submittedName>
        <fullName evidence="2">Condensation domain-containing protein</fullName>
    </submittedName>
</protein>
<dbReference type="EMBL" id="JAVRFF010000112">
    <property type="protein sequence ID" value="MDT0478088.1"/>
    <property type="molecule type" value="Genomic_DNA"/>
</dbReference>
<dbReference type="PANTHER" id="PTHR45398:SF1">
    <property type="entry name" value="ENZYME, PUTATIVE (JCVI)-RELATED"/>
    <property type="match status" value="1"/>
</dbReference>
<gene>
    <name evidence="2" type="ORF">RM863_38860</name>
</gene>
<sequence>GDGVGSAPLTPVMHAFDVDSTGFNTFQQSVVVRVPATASLHQLTAAVQALLDHHDILRARLTGSAGDRHLEIPEPGSVDAASCIERVDASDTATEELRSLVSAGMRRAQDLLDPAAGEMIRAVWFDAGPDAPGRLLLVAHHLVIDGVSWRILLPDLAAAWEALTQGRQITLAPTGTSFRRWSQLLQEEAQNPVRAKELPLWTRLLQEPEPLLGGRELDPARDTLSTAESASWTLSVDETTPLLTSLPALYSCGVNDVLLTGLALAFAHWRQSRDMHEHRSLLIDLEGHGRQDITEGIDLTRTVGWFTSIHPVRLETSTSDRTDGSVGTALKEVKEQLRAIPDNGIGY</sequence>
<feature type="non-terminal residue" evidence="2">
    <location>
        <position position="347"/>
    </location>
</feature>
<evidence type="ECO:0000313" key="3">
    <source>
        <dbReference type="Proteomes" id="UP001180489"/>
    </source>
</evidence>
<comment type="caution">
    <text evidence="2">The sequence shown here is derived from an EMBL/GenBank/DDBJ whole genome shotgun (WGS) entry which is preliminary data.</text>
</comment>
<proteinExistence type="predicted"/>
<dbReference type="SUPFAM" id="SSF52777">
    <property type="entry name" value="CoA-dependent acyltransferases"/>
    <property type="match status" value="2"/>
</dbReference>